<keyword evidence="1" id="KW-1133">Transmembrane helix</keyword>
<sequence length="122" mass="13351">MKISEILRDIFTDVDIANQKYKKDLADIYPSSYGTRHSGSSAGFFKLFLPQFIGFIIGLAFTKLIGASGAAYIIFGSIFALAIGVYKSVSFDKIALIPAVIRNIIIMLLFCLLSGIAVLMME</sequence>
<dbReference type="AlphaFoldDB" id="W7UZ90"/>
<reference evidence="2 3" key="1">
    <citation type="journal article" date="2014" name="PLoS ONE">
        <title>Rumen cellulosomics: divergent fiber-degrading strategies revealed by comparative genome-wide analysis of six ruminococcal strains.</title>
        <authorList>
            <person name="Dassa B."/>
            <person name="Borovok I."/>
            <person name="Ruimy-Israeli V."/>
            <person name="Lamed R."/>
            <person name="Flint H.J."/>
            <person name="Duncan S.H."/>
            <person name="Henrissat B."/>
            <person name="Coutinho P."/>
            <person name="Morrison M."/>
            <person name="Mosoni P."/>
            <person name="Yeoman C.J."/>
            <person name="White B.A."/>
            <person name="Bayer E.A."/>
        </authorList>
    </citation>
    <scope>NUCLEOTIDE SEQUENCE [LARGE SCALE GENOMIC DNA]</scope>
    <source>
        <strain evidence="2 3">007c</strain>
    </source>
</reference>
<evidence type="ECO:0000313" key="3">
    <source>
        <dbReference type="Proteomes" id="UP000019365"/>
    </source>
</evidence>
<keyword evidence="3" id="KW-1185">Reference proteome</keyword>
<dbReference type="PATRIC" id="fig|1341157.4.peg.1779"/>
<evidence type="ECO:0000256" key="1">
    <source>
        <dbReference type="SAM" id="Phobius"/>
    </source>
</evidence>
<evidence type="ECO:0000313" key="2">
    <source>
        <dbReference type="EMBL" id="EWM53752.1"/>
    </source>
</evidence>
<dbReference type="Proteomes" id="UP000019365">
    <property type="component" value="Unassembled WGS sequence"/>
</dbReference>
<name>W7UZ90_RUMFL</name>
<dbReference type="EMBL" id="ATAX01000024">
    <property type="protein sequence ID" value="EWM53752.1"/>
    <property type="molecule type" value="Genomic_DNA"/>
</dbReference>
<keyword evidence="1" id="KW-0472">Membrane</keyword>
<feature type="transmembrane region" description="Helical" evidence="1">
    <location>
        <begin position="44"/>
        <end position="65"/>
    </location>
</feature>
<dbReference type="OrthoDB" id="1822048at2"/>
<gene>
    <name evidence="2" type="ORF">RF007C_06735</name>
</gene>
<keyword evidence="1" id="KW-0812">Transmembrane</keyword>
<comment type="caution">
    <text evidence="2">The sequence shown here is derived from an EMBL/GenBank/DDBJ whole genome shotgun (WGS) entry which is preliminary data.</text>
</comment>
<feature type="transmembrane region" description="Helical" evidence="1">
    <location>
        <begin position="101"/>
        <end position="121"/>
    </location>
</feature>
<feature type="transmembrane region" description="Helical" evidence="1">
    <location>
        <begin position="71"/>
        <end position="89"/>
    </location>
</feature>
<accession>W7UZ90</accession>
<protein>
    <submittedName>
        <fullName evidence="2">Uncharacterized protein</fullName>
    </submittedName>
</protein>
<dbReference type="RefSeq" id="WP_037299186.1">
    <property type="nucleotide sequence ID" value="NZ_ATAX01000024.1"/>
</dbReference>
<proteinExistence type="predicted"/>
<organism evidence="2 3">
    <name type="scientific">Ruminococcus flavefaciens 007c</name>
    <dbReference type="NCBI Taxonomy" id="1341157"/>
    <lineage>
        <taxon>Bacteria</taxon>
        <taxon>Bacillati</taxon>
        <taxon>Bacillota</taxon>
        <taxon>Clostridia</taxon>
        <taxon>Eubacteriales</taxon>
        <taxon>Oscillospiraceae</taxon>
        <taxon>Ruminococcus</taxon>
    </lineage>
</organism>